<sequence>MNSRYFYVYQIAGWLIVFIAIVATIKFTRSLVDFELFMAGILIATTAVYSVFTRHIYKKKFASKGFVSQSVYFAIQSFIGACAGGVALVAFIILLTHFSGQAIQFNSQFLMSLFTIFWGNALNMFIASFAWSAIYLSITKARQLYEVKRALSTSQLEVLVQQLNPHFLFNMLNNIRALILEDPNRAREALAQLSDMLRYSLQQHKETKVTVAEELKIIEEYVDLCKIQFESRLRFKTNIDCEAKLALIPSMLLQLCIENAIKHGISYIRDGGLIQLNIHVKANELFIIVNNPIADKRTIKTIDASNEFFDTDEAAKESKSDNKFVQGRDRVGIRNMRERLQLLYPYASETVSQGKSSKIMPTDLHLHMADGMAEISIRLPLEYEDDAAKTNTP</sequence>
<organism evidence="3 4">
    <name type="scientific">Agaribacter marinus</name>
    <dbReference type="NCBI Taxonomy" id="1431249"/>
    <lineage>
        <taxon>Bacteria</taxon>
        <taxon>Pseudomonadati</taxon>
        <taxon>Pseudomonadota</taxon>
        <taxon>Gammaproteobacteria</taxon>
        <taxon>Alteromonadales</taxon>
        <taxon>Alteromonadaceae</taxon>
        <taxon>Agaribacter</taxon>
    </lineage>
</organism>
<dbReference type="Gene3D" id="3.30.565.10">
    <property type="entry name" value="Histidine kinase-like ATPase, C-terminal domain"/>
    <property type="match status" value="1"/>
</dbReference>
<keyword evidence="1" id="KW-0472">Membrane</keyword>
<evidence type="ECO:0000256" key="1">
    <source>
        <dbReference type="SAM" id="Phobius"/>
    </source>
</evidence>
<evidence type="ECO:0000259" key="2">
    <source>
        <dbReference type="Pfam" id="PF06580"/>
    </source>
</evidence>
<feature type="domain" description="Signal transduction histidine kinase internal region" evidence="2">
    <location>
        <begin position="155"/>
        <end position="233"/>
    </location>
</feature>
<evidence type="ECO:0000313" key="3">
    <source>
        <dbReference type="EMBL" id="GLR71752.1"/>
    </source>
</evidence>
<evidence type="ECO:0000313" key="4">
    <source>
        <dbReference type="Proteomes" id="UP001156601"/>
    </source>
</evidence>
<comment type="caution">
    <text evidence="3">The sequence shown here is derived from an EMBL/GenBank/DDBJ whole genome shotgun (WGS) entry which is preliminary data.</text>
</comment>
<reference evidence="3" key="1">
    <citation type="journal article" date="2014" name="Int. J. Syst. Evol. Microbiol.">
        <title>Complete genome sequence of Corynebacterium casei LMG S-19264T (=DSM 44701T), isolated from a smear-ripened cheese.</title>
        <authorList>
            <consortium name="US DOE Joint Genome Institute (JGI-PGF)"/>
            <person name="Walter F."/>
            <person name="Albersmeier A."/>
            <person name="Kalinowski J."/>
            <person name="Ruckert C."/>
        </authorList>
    </citation>
    <scope>NUCLEOTIDE SEQUENCE</scope>
    <source>
        <strain evidence="3">NBRC 110023</strain>
    </source>
</reference>
<dbReference type="PANTHER" id="PTHR34220:SF7">
    <property type="entry name" value="SENSOR HISTIDINE KINASE YPDA"/>
    <property type="match status" value="1"/>
</dbReference>
<feature type="transmembrane region" description="Helical" evidence="1">
    <location>
        <begin position="116"/>
        <end position="138"/>
    </location>
</feature>
<dbReference type="GO" id="GO:0000155">
    <property type="term" value="F:phosphorelay sensor kinase activity"/>
    <property type="evidence" value="ECO:0007669"/>
    <property type="project" value="InterPro"/>
</dbReference>
<gene>
    <name evidence="3" type="ORF">GCM10007852_26600</name>
</gene>
<feature type="transmembrane region" description="Helical" evidence="1">
    <location>
        <begin position="73"/>
        <end position="96"/>
    </location>
</feature>
<dbReference type="EMBL" id="BSOT01000006">
    <property type="protein sequence ID" value="GLR71752.1"/>
    <property type="molecule type" value="Genomic_DNA"/>
</dbReference>
<keyword evidence="1" id="KW-1133">Transmembrane helix</keyword>
<dbReference type="InterPro" id="IPR050640">
    <property type="entry name" value="Bact_2-comp_sensor_kinase"/>
</dbReference>
<dbReference type="Pfam" id="PF06580">
    <property type="entry name" value="His_kinase"/>
    <property type="match status" value="1"/>
</dbReference>
<dbReference type="PANTHER" id="PTHR34220">
    <property type="entry name" value="SENSOR HISTIDINE KINASE YPDA"/>
    <property type="match status" value="1"/>
</dbReference>
<dbReference type="InterPro" id="IPR036890">
    <property type="entry name" value="HATPase_C_sf"/>
</dbReference>
<dbReference type="AlphaFoldDB" id="A0AA37SYQ5"/>
<dbReference type="RefSeq" id="WP_284218089.1">
    <property type="nucleotide sequence ID" value="NZ_BSOT01000006.1"/>
</dbReference>
<feature type="transmembrane region" description="Helical" evidence="1">
    <location>
        <begin position="7"/>
        <end position="28"/>
    </location>
</feature>
<proteinExistence type="predicted"/>
<reference evidence="3" key="2">
    <citation type="submission" date="2023-01" db="EMBL/GenBank/DDBJ databases">
        <title>Draft genome sequence of Agaribacter marinus strain NBRC 110023.</title>
        <authorList>
            <person name="Sun Q."/>
            <person name="Mori K."/>
        </authorList>
    </citation>
    <scope>NUCLEOTIDE SEQUENCE</scope>
    <source>
        <strain evidence="3">NBRC 110023</strain>
    </source>
</reference>
<feature type="transmembrane region" description="Helical" evidence="1">
    <location>
        <begin position="34"/>
        <end position="52"/>
    </location>
</feature>
<dbReference type="InterPro" id="IPR010559">
    <property type="entry name" value="Sig_transdc_His_kin_internal"/>
</dbReference>
<dbReference type="Proteomes" id="UP001156601">
    <property type="component" value="Unassembled WGS sequence"/>
</dbReference>
<name>A0AA37SYQ5_9ALTE</name>
<accession>A0AA37SYQ5</accession>
<keyword evidence="3" id="KW-0808">Transferase</keyword>
<protein>
    <submittedName>
        <fullName evidence="3">Histidine kinase</fullName>
    </submittedName>
</protein>
<keyword evidence="3" id="KW-0418">Kinase</keyword>
<keyword evidence="1" id="KW-0812">Transmembrane</keyword>
<dbReference type="GO" id="GO:0016020">
    <property type="term" value="C:membrane"/>
    <property type="evidence" value="ECO:0007669"/>
    <property type="project" value="InterPro"/>
</dbReference>
<keyword evidence="4" id="KW-1185">Reference proteome</keyword>